<dbReference type="InterPro" id="IPR027417">
    <property type="entry name" value="P-loop_NTPase"/>
</dbReference>
<accession>A0ABP7UBV1</accession>
<feature type="transmembrane region" description="Helical" evidence="7">
    <location>
        <begin position="120"/>
        <end position="139"/>
    </location>
</feature>
<evidence type="ECO:0000256" key="7">
    <source>
        <dbReference type="SAM" id="Phobius"/>
    </source>
</evidence>
<keyword evidence="2 7" id="KW-0812">Transmembrane</keyword>
<evidence type="ECO:0000256" key="3">
    <source>
        <dbReference type="ARBA" id="ARBA00022741"/>
    </source>
</evidence>
<dbReference type="Proteomes" id="UP001500426">
    <property type="component" value="Unassembled WGS sequence"/>
</dbReference>
<protein>
    <submittedName>
        <fullName evidence="10">ABC-type lipopolysaccharide transporter PglK</fullName>
    </submittedName>
</protein>
<evidence type="ECO:0000256" key="4">
    <source>
        <dbReference type="ARBA" id="ARBA00022840"/>
    </source>
</evidence>
<dbReference type="Gene3D" id="1.20.1560.10">
    <property type="entry name" value="ABC transporter type 1, transmembrane domain"/>
    <property type="match status" value="1"/>
</dbReference>
<sequence>MVDAVSLTIFIPLFQIATREKNAPIEKSDDVFLEVFNFFNINPTVNTILIIMLASFMFKALFRYTDVYYRAITTSIFIKNIKKKLLLEISEVKYSKYVTINFGTIQNSVTTEIHIICSAFLQYISVMQSAIFVIVYIGLSFLTNPKFTLIVIVGGWLSRFLFKSLYKNSEKLSNDIAKKNNKLSGLVMQQITNFKYLKSTALMKGYLKKINFTIDDIEKDLVVLGKTSAKVMSIREPIIVLFLVIAIYIQINVLGGKFNSLIIILLFFYRAFGSLMTVQQSWTAFLKYVGSITQYVDFISDVKNCKEENEGKEFTTFNDKIVLNDVFFEYNDQAKILKDISLDIHKNTTLAFVGKSGSGKTTLVNIICGLLTPTSGKILFDNNEMSSYNIDSIRSKIGFISQETVVFNDTLFNNITFWQEKNDSTLKRFNEVIKKVDLTEFVENSEFKEDIVLGDNGVVMSGGQRQRLSIARELYKDIDILILDEATSALDSQTERFIQDSIEALKGQITIIVIAHRLSTIKKADKIVLVENGSIVAQGSYDELLINSETFTNMVSLQEL</sequence>
<dbReference type="InterPro" id="IPR003439">
    <property type="entry name" value="ABC_transporter-like_ATP-bd"/>
</dbReference>
<evidence type="ECO:0000256" key="1">
    <source>
        <dbReference type="ARBA" id="ARBA00004651"/>
    </source>
</evidence>
<reference evidence="11" key="1">
    <citation type="journal article" date="2019" name="Int. J. Syst. Evol. Microbiol.">
        <title>The Global Catalogue of Microorganisms (GCM) 10K type strain sequencing project: providing services to taxonomists for standard genome sequencing and annotation.</title>
        <authorList>
            <consortium name="The Broad Institute Genomics Platform"/>
            <consortium name="The Broad Institute Genome Sequencing Center for Infectious Disease"/>
            <person name="Wu L."/>
            <person name="Ma J."/>
        </authorList>
    </citation>
    <scope>NUCLEOTIDE SEQUENCE [LARGE SCALE GENOMIC DNA]</scope>
    <source>
        <strain evidence="11">JCM 17068</strain>
    </source>
</reference>
<dbReference type="PROSITE" id="PS50929">
    <property type="entry name" value="ABC_TM1F"/>
    <property type="match status" value="1"/>
</dbReference>
<comment type="caution">
    <text evidence="10">The sequence shown here is derived from an EMBL/GenBank/DDBJ whole genome shotgun (WGS) entry which is preliminary data.</text>
</comment>
<dbReference type="SUPFAM" id="SSF90123">
    <property type="entry name" value="ABC transporter transmembrane region"/>
    <property type="match status" value="1"/>
</dbReference>
<organism evidence="10 11">
    <name type="scientific">Flavobacterium chungnamense</name>
    <dbReference type="NCBI Taxonomy" id="706182"/>
    <lineage>
        <taxon>Bacteria</taxon>
        <taxon>Pseudomonadati</taxon>
        <taxon>Bacteroidota</taxon>
        <taxon>Flavobacteriia</taxon>
        <taxon>Flavobacteriales</taxon>
        <taxon>Flavobacteriaceae</taxon>
        <taxon>Flavobacterium</taxon>
    </lineage>
</organism>
<dbReference type="SMART" id="SM00382">
    <property type="entry name" value="AAA"/>
    <property type="match status" value="1"/>
</dbReference>
<dbReference type="InterPro" id="IPR003593">
    <property type="entry name" value="AAA+_ATPase"/>
</dbReference>
<dbReference type="InterPro" id="IPR017871">
    <property type="entry name" value="ABC_transporter-like_CS"/>
</dbReference>
<proteinExistence type="predicted"/>
<name>A0ABP7UBV1_9FLAO</name>
<evidence type="ECO:0000256" key="2">
    <source>
        <dbReference type="ARBA" id="ARBA00022692"/>
    </source>
</evidence>
<dbReference type="PANTHER" id="PTHR24221">
    <property type="entry name" value="ATP-BINDING CASSETTE SUB-FAMILY B"/>
    <property type="match status" value="1"/>
</dbReference>
<evidence type="ECO:0000259" key="8">
    <source>
        <dbReference type="PROSITE" id="PS50893"/>
    </source>
</evidence>
<keyword evidence="4" id="KW-0067">ATP-binding</keyword>
<feature type="transmembrane region" description="Helical" evidence="7">
    <location>
        <begin position="145"/>
        <end position="162"/>
    </location>
</feature>
<keyword evidence="5 7" id="KW-1133">Transmembrane helix</keyword>
<evidence type="ECO:0000256" key="5">
    <source>
        <dbReference type="ARBA" id="ARBA00022989"/>
    </source>
</evidence>
<dbReference type="Pfam" id="PF00664">
    <property type="entry name" value="ABC_membrane"/>
    <property type="match status" value="1"/>
</dbReference>
<evidence type="ECO:0000313" key="10">
    <source>
        <dbReference type="EMBL" id="GAA4039856.1"/>
    </source>
</evidence>
<dbReference type="Pfam" id="PF00005">
    <property type="entry name" value="ABC_tran"/>
    <property type="match status" value="1"/>
</dbReference>
<evidence type="ECO:0000259" key="9">
    <source>
        <dbReference type="PROSITE" id="PS50929"/>
    </source>
</evidence>
<feature type="domain" description="ABC transmembrane type-1" evidence="9">
    <location>
        <begin position="1"/>
        <end position="287"/>
    </location>
</feature>
<feature type="transmembrane region" description="Helical" evidence="7">
    <location>
        <begin position="238"/>
        <end position="255"/>
    </location>
</feature>
<keyword evidence="6 7" id="KW-0472">Membrane</keyword>
<dbReference type="EMBL" id="BAABCS010000002">
    <property type="protein sequence ID" value="GAA4039856.1"/>
    <property type="molecule type" value="Genomic_DNA"/>
</dbReference>
<dbReference type="SUPFAM" id="SSF52540">
    <property type="entry name" value="P-loop containing nucleoside triphosphate hydrolases"/>
    <property type="match status" value="1"/>
</dbReference>
<keyword evidence="3" id="KW-0547">Nucleotide-binding</keyword>
<evidence type="ECO:0000313" key="11">
    <source>
        <dbReference type="Proteomes" id="UP001500426"/>
    </source>
</evidence>
<dbReference type="InterPro" id="IPR039421">
    <property type="entry name" value="Type_1_exporter"/>
</dbReference>
<dbReference type="PANTHER" id="PTHR24221:SF654">
    <property type="entry name" value="ATP-BINDING CASSETTE SUB-FAMILY B MEMBER 6"/>
    <property type="match status" value="1"/>
</dbReference>
<feature type="transmembrane region" description="Helical" evidence="7">
    <location>
        <begin position="43"/>
        <end position="62"/>
    </location>
</feature>
<gene>
    <name evidence="10" type="primary">pglK</name>
    <name evidence="10" type="ORF">GCM10022388_00470</name>
</gene>
<dbReference type="InterPro" id="IPR011527">
    <property type="entry name" value="ABC1_TM_dom"/>
</dbReference>
<keyword evidence="11" id="KW-1185">Reference proteome</keyword>
<dbReference type="Gene3D" id="3.40.50.300">
    <property type="entry name" value="P-loop containing nucleotide triphosphate hydrolases"/>
    <property type="match status" value="1"/>
</dbReference>
<evidence type="ECO:0000256" key="6">
    <source>
        <dbReference type="ARBA" id="ARBA00023136"/>
    </source>
</evidence>
<dbReference type="InterPro" id="IPR036640">
    <property type="entry name" value="ABC1_TM_sf"/>
</dbReference>
<dbReference type="PROSITE" id="PS50893">
    <property type="entry name" value="ABC_TRANSPORTER_2"/>
    <property type="match status" value="1"/>
</dbReference>
<feature type="domain" description="ABC transporter" evidence="8">
    <location>
        <begin position="321"/>
        <end position="557"/>
    </location>
</feature>
<comment type="subcellular location">
    <subcellularLocation>
        <location evidence="1">Cell membrane</location>
        <topology evidence="1">Multi-pass membrane protein</topology>
    </subcellularLocation>
</comment>
<dbReference type="PROSITE" id="PS00211">
    <property type="entry name" value="ABC_TRANSPORTER_1"/>
    <property type="match status" value="1"/>
</dbReference>